<comment type="similarity">
    <text evidence="3 4">In the C-terminal section; belongs to the PPC synthetase family.</text>
</comment>
<keyword evidence="3" id="KW-0511">Multifunctional enzyme</keyword>
<comment type="cofactor">
    <cofactor evidence="3">
        <name>FMN</name>
        <dbReference type="ChEBI" id="CHEBI:58210"/>
    </cofactor>
    <text evidence="3">Binds 1 FMN per subunit.</text>
</comment>
<feature type="domain" description="DNA/pantothenate metabolism flavoprotein C-terminal" evidence="6">
    <location>
        <begin position="186"/>
        <end position="397"/>
    </location>
</feature>
<feature type="region of interest" description="Phosphopantothenoylcysteine decarboxylase" evidence="3">
    <location>
        <begin position="1"/>
        <end position="190"/>
    </location>
</feature>
<dbReference type="InterPro" id="IPR035929">
    <property type="entry name" value="CoaB-like_sf"/>
</dbReference>
<dbReference type="PANTHER" id="PTHR14359">
    <property type="entry name" value="HOMO-OLIGOMERIC FLAVIN CONTAINING CYS DECARBOXYLASE FAMILY"/>
    <property type="match status" value="1"/>
</dbReference>
<dbReference type="Pfam" id="PF04127">
    <property type="entry name" value="DFP"/>
    <property type="match status" value="1"/>
</dbReference>
<dbReference type="SUPFAM" id="SSF102645">
    <property type="entry name" value="CoaB-like"/>
    <property type="match status" value="1"/>
</dbReference>
<dbReference type="InterPro" id="IPR007085">
    <property type="entry name" value="DNA/pantothenate-metab_flavo_C"/>
</dbReference>
<comment type="function">
    <text evidence="4">Catalyzes two steps in the biosynthesis of coenzyme A. In the first step cysteine is conjugated to 4'-phosphopantothenate to form 4-phosphopantothenoylcysteine, in the latter compound is decarboxylated to form 4'-phosphopantotheine.</text>
</comment>
<comment type="function">
    <text evidence="3">Catalyzes two sequential steps in the biosynthesis of coenzyme A. In the first step cysteine is conjugated to 4'-phosphopantothenate to form 4-phosphopantothenoylcysteine. In the second step the latter compound is decarboxylated to form 4'-phosphopantotheine.</text>
</comment>
<evidence type="ECO:0000256" key="4">
    <source>
        <dbReference type="RuleBase" id="RU364078"/>
    </source>
</evidence>
<organism evidence="7 8">
    <name type="scientific">Lentilactobacillus fungorum</name>
    <dbReference type="NCBI Taxonomy" id="2201250"/>
    <lineage>
        <taxon>Bacteria</taxon>
        <taxon>Bacillati</taxon>
        <taxon>Bacillota</taxon>
        <taxon>Bacilli</taxon>
        <taxon>Lactobacillales</taxon>
        <taxon>Lactobacillaceae</taxon>
        <taxon>Lentilactobacillus</taxon>
    </lineage>
</organism>
<feature type="binding site" evidence="3">
    <location>
        <begin position="307"/>
        <end position="310"/>
    </location>
    <ligand>
        <name>CTP</name>
        <dbReference type="ChEBI" id="CHEBI:37563"/>
    </ligand>
</feature>
<proteinExistence type="inferred from homology"/>
<dbReference type="NCBIfam" id="TIGR00521">
    <property type="entry name" value="coaBC_dfp"/>
    <property type="match status" value="1"/>
</dbReference>
<reference evidence="7 8" key="1">
    <citation type="journal article" date="2021" name="Int. J. Syst. Evol. Microbiol.">
        <title>Lentilactobacillus fungorum sp. nov., isolated from spent mushroom substrates.</title>
        <authorList>
            <person name="Tohno M."/>
            <person name="Tanizawa Y."/>
            <person name="Kojima Y."/>
            <person name="Sakamoto M."/>
            <person name="Ohkuma M."/>
            <person name="Kobayashi H."/>
        </authorList>
    </citation>
    <scope>NUCLEOTIDE SEQUENCE [LARGE SCALE GENOMIC DNA]</scope>
    <source>
        <strain evidence="7 8">YK48G</strain>
    </source>
</reference>
<protein>
    <recommendedName>
        <fullName evidence="3">Coenzyme A biosynthesis bifunctional protein CoaBC</fullName>
    </recommendedName>
    <alternativeName>
        <fullName evidence="3">DNA/pantothenate metabolism flavoprotein</fullName>
    </alternativeName>
    <alternativeName>
        <fullName evidence="3">Phosphopantothenoylcysteine synthetase/decarboxylase</fullName>
        <shortName evidence="3">PPCS-PPCDC</shortName>
    </alternativeName>
    <domain>
        <recommendedName>
            <fullName evidence="3">Phosphopantothenoylcysteine decarboxylase</fullName>
            <shortName evidence="3">PPC decarboxylase</shortName>
            <shortName evidence="3">PPC-DC</shortName>
            <ecNumber evidence="3">4.1.1.36</ecNumber>
        </recommendedName>
        <alternativeName>
            <fullName evidence="3">CoaC</fullName>
        </alternativeName>
    </domain>
    <domain>
        <recommendedName>
            <fullName evidence="3">Phosphopantothenate--cysteine ligase</fullName>
            <ecNumber evidence="3">6.3.2.5</ecNumber>
        </recommendedName>
        <alternativeName>
            <fullName evidence="3">CoaB</fullName>
        </alternativeName>
        <alternativeName>
            <fullName evidence="3">Phosphopantothenoylcysteine synthetase</fullName>
            <shortName evidence="3">PPC synthetase</shortName>
            <shortName evidence="3">PPC-S</shortName>
        </alternativeName>
    </domain>
</protein>
<dbReference type="Proteomes" id="UP000604765">
    <property type="component" value="Unassembled WGS sequence"/>
</dbReference>
<comment type="similarity">
    <text evidence="3 4">In the N-terminal section; belongs to the HFCD (homo-oligomeric flavin containing Cys decarboxylase) superfamily.</text>
</comment>
<feature type="binding site" evidence="3">
    <location>
        <position position="326"/>
    </location>
    <ligand>
        <name>CTP</name>
        <dbReference type="ChEBI" id="CHEBI:37563"/>
    </ligand>
</feature>
<evidence type="ECO:0000256" key="1">
    <source>
        <dbReference type="ARBA" id="ARBA00022793"/>
    </source>
</evidence>
<keyword evidence="2 3" id="KW-0456">Lyase</keyword>
<comment type="caution">
    <text evidence="3">Lacks conserved residue(s) required for the propagation of feature annotation.</text>
</comment>
<dbReference type="EMBL" id="BNJR01000004">
    <property type="protein sequence ID" value="GHP12856.1"/>
    <property type="molecule type" value="Genomic_DNA"/>
</dbReference>
<feature type="binding site" evidence="3">
    <location>
        <position position="344"/>
    </location>
    <ligand>
        <name>CTP</name>
        <dbReference type="ChEBI" id="CHEBI:37563"/>
    </ligand>
</feature>
<dbReference type="EC" id="4.1.1.36" evidence="3"/>
<dbReference type="Gene3D" id="3.40.50.1950">
    <property type="entry name" value="Flavin prenyltransferase-like"/>
    <property type="match status" value="1"/>
</dbReference>
<dbReference type="PANTHER" id="PTHR14359:SF6">
    <property type="entry name" value="PHOSPHOPANTOTHENOYLCYSTEINE DECARBOXYLASE"/>
    <property type="match status" value="1"/>
</dbReference>
<keyword evidence="8" id="KW-1185">Reference proteome</keyword>
<accession>A0ABQ3VXF2</accession>
<dbReference type="InterPro" id="IPR036551">
    <property type="entry name" value="Flavin_trans-like"/>
</dbReference>
<comment type="pathway">
    <text evidence="3 4">Cofactor biosynthesis; coenzyme A biosynthesis; CoA from (R)-pantothenate: step 2/5.</text>
</comment>
<keyword evidence="3" id="KW-0460">Magnesium</keyword>
<evidence type="ECO:0000256" key="3">
    <source>
        <dbReference type="HAMAP-Rule" id="MF_02225"/>
    </source>
</evidence>
<evidence type="ECO:0000256" key="2">
    <source>
        <dbReference type="ARBA" id="ARBA00023239"/>
    </source>
</evidence>
<dbReference type="EC" id="6.3.2.5" evidence="3"/>
<gene>
    <name evidence="3 7" type="primary">coaBC</name>
    <name evidence="7" type="ORF">YK48G_02810</name>
</gene>
<feature type="binding site" evidence="3">
    <location>
        <position position="289"/>
    </location>
    <ligand>
        <name>CTP</name>
        <dbReference type="ChEBI" id="CHEBI:37563"/>
    </ligand>
</feature>
<comment type="pathway">
    <text evidence="3 4">Cofactor biosynthesis; coenzyme A biosynthesis; CoA from (R)-pantothenate: step 3/5.</text>
</comment>
<dbReference type="SUPFAM" id="SSF52507">
    <property type="entry name" value="Homo-oligomeric flavin-containing Cys decarboxylases, HFCD"/>
    <property type="match status" value="1"/>
</dbReference>
<feature type="domain" description="Flavoprotein" evidence="5">
    <location>
        <begin position="6"/>
        <end position="175"/>
    </location>
</feature>
<comment type="catalytic activity">
    <reaction evidence="3 4">
        <text>(R)-4'-phosphopantothenate + L-cysteine + CTP = N-[(R)-4-phosphopantothenoyl]-L-cysteine + CMP + diphosphate + H(+)</text>
        <dbReference type="Rhea" id="RHEA:19397"/>
        <dbReference type="ChEBI" id="CHEBI:10986"/>
        <dbReference type="ChEBI" id="CHEBI:15378"/>
        <dbReference type="ChEBI" id="CHEBI:33019"/>
        <dbReference type="ChEBI" id="CHEBI:35235"/>
        <dbReference type="ChEBI" id="CHEBI:37563"/>
        <dbReference type="ChEBI" id="CHEBI:59458"/>
        <dbReference type="ChEBI" id="CHEBI:60377"/>
        <dbReference type="EC" id="6.3.2.5"/>
    </reaction>
</comment>
<evidence type="ECO:0000259" key="6">
    <source>
        <dbReference type="Pfam" id="PF04127"/>
    </source>
</evidence>
<feature type="region of interest" description="Phosphopantothenate--cysteine ligase" evidence="3">
    <location>
        <begin position="191"/>
        <end position="402"/>
    </location>
</feature>
<evidence type="ECO:0000313" key="8">
    <source>
        <dbReference type="Proteomes" id="UP000604765"/>
    </source>
</evidence>
<dbReference type="Pfam" id="PF02441">
    <property type="entry name" value="Flavoprotein"/>
    <property type="match status" value="1"/>
</dbReference>
<keyword evidence="3 4" id="KW-0288">FMN</keyword>
<evidence type="ECO:0000313" key="7">
    <source>
        <dbReference type="EMBL" id="GHP12856.1"/>
    </source>
</evidence>
<dbReference type="Gene3D" id="3.40.50.10300">
    <property type="entry name" value="CoaB-like"/>
    <property type="match status" value="1"/>
</dbReference>
<dbReference type="InterPro" id="IPR005252">
    <property type="entry name" value="CoaBC"/>
</dbReference>
<name>A0ABQ3VXF2_9LACO</name>
<keyword evidence="3" id="KW-0479">Metal-binding</keyword>
<evidence type="ECO:0000259" key="5">
    <source>
        <dbReference type="Pfam" id="PF02441"/>
    </source>
</evidence>
<dbReference type="InterPro" id="IPR003382">
    <property type="entry name" value="Flavoprotein"/>
</dbReference>
<keyword evidence="3 4" id="KW-0436">Ligase</keyword>
<comment type="catalytic activity">
    <reaction evidence="3 4">
        <text>N-[(R)-4-phosphopantothenoyl]-L-cysteine + H(+) = (R)-4'-phosphopantetheine + CO2</text>
        <dbReference type="Rhea" id="RHEA:16793"/>
        <dbReference type="ChEBI" id="CHEBI:15378"/>
        <dbReference type="ChEBI" id="CHEBI:16526"/>
        <dbReference type="ChEBI" id="CHEBI:59458"/>
        <dbReference type="ChEBI" id="CHEBI:61723"/>
        <dbReference type="EC" id="4.1.1.36"/>
    </reaction>
</comment>
<comment type="caution">
    <text evidence="7">The sequence shown here is derived from an EMBL/GenBank/DDBJ whole genome shotgun (WGS) entry which is preliminary data.</text>
</comment>
<keyword evidence="3 4" id="KW-0285">Flavoprotein</keyword>
<dbReference type="HAMAP" id="MF_02225">
    <property type="entry name" value="CoaBC"/>
    <property type="match status" value="1"/>
</dbReference>
<sequence length="402" mass="42855">MLSNQNVALFVTGSIAVYKSLTLTRLLVKAGNDVHVIMTKAAQQFVKPLTFQTLSKNPVIVDDFSGDDPTSIPHVKIADDADLAIIAPATANTIAKLANGIADNVASAALLAIDQPIFVVPAMNNKMLANFATQQNMQELADHGIHMMPAVEGFLAEGYSGRGRMPEPEAIFDWVNHTYTDASDRLSGKKLIVTAGGTREALDPVRYLTNRSSGKMGYAIAAAAQGAGAEVTLISANSALPVPNHVRLIRVESANELLAAVKKAFPVADGLIMAAAVADYRPAVVANQKIKKTAANQTMTLELVRNPDILQTISTSKRPGQVVVGFAAETNDLIANAAKKIKAKKLDLIVANDVANKQIGFNADQNQVTFLFADGQQIKSPLESKAAIAERLIQLITDHFLN</sequence>
<feature type="binding site" evidence="3">
    <location>
        <position position="340"/>
    </location>
    <ligand>
        <name>CTP</name>
        <dbReference type="ChEBI" id="CHEBI:37563"/>
    </ligand>
</feature>
<feature type="binding site" evidence="3">
    <location>
        <position position="279"/>
    </location>
    <ligand>
        <name>CTP</name>
        <dbReference type="ChEBI" id="CHEBI:37563"/>
    </ligand>
</feature>
<comment type="cofactor">
    <cofactor evidence="3">
        <name>Mg(2+)</name>
        <dbReference type="ChEBI" id="CHEBI:18420"/>
    </cofactor>
</comment>
<dbReference type="RefSeq" id="WP_232365242.1">
    <property type="nucleotide sequence ID" value="NZ_BNJR01000004.1"/>
</dbReference>
<keyword evidence="1 3" id="KW-0210">Decarboxylase</keyword>